<dbReference type="GO" id="GO:0000398">
    <property type="term" value="P:mRNA splicing, via spliceosome"/>
    <property type="evidence" value="ECO:0007669"/>
    <property type="project" value="InterPro"/>
</dbReference>
<dbReference type="Proteomes" id="UP000311919">
    <property type="component" value="Unassembled WGS sequence"/>
</dbReference>
<dbReference type="GO" id="GO:0005684">
    <property type="term" value="C:U2-type spliceosomal complex"/>
    <property type="evidence" value="ECO:0007669"/>
    <property type="project" value="TreeGrafter"/>
</dbReference>
<dbReference type="Pfam" id="PF04502">
    <property type="entry name" value="Saf4_Yju2"/>
    <property type="match status" value="1"/>
</dbReference>
<dbReference type="OrthoDB" id="360327at2759"/>
<dbReference type="PANTHER" id="PTHR12111:SF2">
    <property type="entry name" value="SPLICING FACTOR YJU2B-RELATED"/>
    <property type="match status" value="1"/>
</dbReference>
<dbReference type="STRING" id="6182.A0A4Z2CMT9"/>
<feature type="non-terminal residue" evidence="3">
    <location>
        <position position="564"/>
    </location>
</feature>
<protein>
    <submittedName>
        <fullName evidence="3">Coiled-coil domain-containing protein</fullName>
    </submittedName>
</protein>
<reference evidence="3 4" key="1">
    <citation type="submission" date="2019-03" db="EMBL/GenBank/DDBJ databases">
        <title>An improved genome assembly of the fluke Schistosoma japonicum.</title>
        <authorList>
            <person name="Hu W."/>
            <person name="Luo F."/>
            <person name="Yin M."/>
            <person name="Mo X."/>
            <person name="Sun C."/>
            <person name="Wu Q."/>
            <person name="Zhu B."/>
            <person name="Xiang M."/>
            <person name="Wang J."/>
            <person name="Wang Y."/>
            <person name="Zhang T."/>
            <person name="Xu B."/>
            <person name="Zheng H."/>
            <person name="Feng Z."/>
        </authorList>
    </citation>
    <scope>NUCLEOTIDE SEQUENCE [LARGE SCALE GENOMIC DNA]</scope>
    <source>
        <strain evidence="3">HuSjv2</strain>
        <tissue evidence="3">Worms</tissue>
    </source>
</reference>
<name>A0A4Z2CMT9_SCHJA</name>
<organism evidence="3 4">
    <name type="scientific">Schistosoma japonicum</name>
    <name type="common">Blood fluke</name>
    <dbReference type="NCBI Taxonomy" id="6182"/>
    <lineage>
        <taxon>Eukaryota</taxon>
        <taxon>Metazoa</taxon>
        <taxon>Spiralia</taxon>
        <taxon>Lophotrochozoa</taxon>
        <taxon>Platyhelminthes</taxon>
        <taxon>Trematoda</taxon>
        <taxon>Digenea</taxon>
        <taxon>Strigeidida</taxon>
        <taxon>Schistosomatoidea</taxon>
        <taxon>Schistosomatidae</taxon>
        <taxon>Schistosoma</taxon>
    </lineage>
</organism>
<sequence length="564" mass="64597">MPGQLLAQNVWKEKDPFGERKSTNKYYPPDFDPNRHRNLNSYHGTHALGQRGKKADQGVITIRFEMPFNCWCLTCKNPIGMGVRYNAEKKKVGMYHSTPIYQFSMPCHLCAGTIVMQTDPKNFQYVILEGARRKVQKWDSEENEQVLIPNHFEKKKLSTDAMYHLEHDVTDKKKALEVLPAIQEIQTDRLAHEDDFALNQIARKRFRESKKQSEEKLAKDNSLLSRLSLTGSQVALLPETDEDLTMAKVILLTNSKRRTTTNPLNPMFLVRNKKLLVPASKNTSTSVNIKQSTISTLKMTRGASSDSVNHHPCKSTKLFDKCKDSGVKENEIHQKLYISSLADSHSSNNITNCSVELLHHLYDRYNILKLVWEGKVPACFTLAQEDLAYEDHAPPPVYMFLPRVSYFPLVTEKVIKQFSQFTESSLKTAADDTTFVARSKLENETQCTSSSQIDSFKQHPLTHEFWLEYAHQPLKWYEILLQAFVNSFASNHTANISADLRILLNECTRVTTNRLSKPVIKLLASQDYISPTGYNVHWNTEATNGMDINQYNINIRPVEVDYSL</sequence>
<feature type="domain" description="Autophagy protein ATG5 UblA" evidence="2">
    <location>
        <begin position="371"/>
        <end position="425"/>
    </location>
</feature>
<dbReference type="InterPro" id="IPR007590">
    <property type="entry name" value="Saf4/Yju2"/>
</dbReference>
<proteinExistence type="inferred from homology"/>
<accession>A0A4Z2CMT9</accession>
<dbReference type="InterPro" id="IPR048939">
    <property type="entry name" value="ATG5_UblA"/>
</dbReference>
<dbReference type="PANTHER" id="PTHR12111">
    <property type="entry name" value="SPLICING FACTOR YJU2"/>
    <property type="match status" value="1"/>
</dbReference>
<evidence type="ECO:0000313" key="4">
    <source>
        <dbReference type="Proteomes" id="UP000311919"/>
    </source>
</evidence>
<evidence type="ECO:0000313" key="3">
    <source>
        <dbReference type="EMBL" id="TNN05546.1"/>
    </source>
</evidence>
<gene>
    <name evidence="3" type="ORF">EWB00_009190</name>
</gene>
<dbReference type="AlphaFoldDB" id="A0A4Z2CMT9"/>
<dbReference type="Pfam" id="PF20638">
    <property type="entry name" value="ATG5_UblA"/>
    <property type="match status" value="1"/>
</dbReference>
<evidence type="ECO:0000256" key="1">
    <source>
        <dbReference type="ARBA" id="ARBA00005595"/>
    </source>
</evidence>
<keyword evidence="4" id="KW-1185">Reference proteome</keyword>
<dbReference type="Gene3D" id="3.10.20.620">
    <property type="match status" value="1"/>
</dbReference>
<evidence type="ECO:0000259" key="2">
    <source>
        <dbReference type="Pfam" id="PF20638"/>
    </source>
</evidence>
<comment type="caution">
    <text evidence="3">The sequence shown here is derived from an EMBL/GenBank/DDBJ whole genome shotgun (WGS) entry which is preliminary data.</text>
</comment>
<dbReference type="GO" id="GO:0071014">
    <property type="term" value="C:post-mRNA release spliceosomal complex"/>
    <property type="evidence" value="ECO:0007669"/>
    <property type="project" value="TreeGrafter"/>
</dbReference>
<comment type="similarity">
    <text evidence="1">Belongs to the CWC16 family.</text>
</comment>
<dbReference type="InterPro" id="IPR042527">
    <property type="entry name" value="Atg5_UblA_dom_sf"/>
</dbReference>
<dbReference type="EMBL" id="SKCS01000520">
    <property type="protein sequence ID" value="TNN05546.1"/>
    <property type="molecule type" value="Genomic_DNA"/>
</dbReference>